<feature type="transmembrane region" description="Helical" evidence="15">
    <location>
        <begin position="124"/>
        <end position="143"/>
    </location>
</feature>
<dbReference type="GO" id="GO:0005245">
    <property type="term" value="F:voltage-gated calcium channel activity"/>
    <property type="evidence" value="ECO:0007669"/>
    <property type="project" value="InterPro"/>
</dbReference>
<comment type="similarity">
    <text evidence="2">Belongs to the calcium channel alpha-1 subunit (TC 1.A.1.11) family. Two pore calcium channel subfamily.</text>
</comment>
<feature type="transmembrane region" description="Helical" evidence="15">
    <location>
        <begin position="1015"/>
        <end position="1032"/>
    </location>
</feature>
<dbReference type="AlphaFoldDB" id="A0A8K1CG51"/>
<dbReference type="FunFam" id="1.10.287.70:FF:000129">
    <property type="entry name" value="Two pore calcium channel protein 1"/>
    <property type="match status" value="1"/>
</dbReference>
<feature type="transmembrane region" description="Helical" evidence="15">
    <location>
        <begin position="729"/>
        <end position="748"/>
    </location>
</feature>
<protein>
    <recommendedName>
        <fullName evidence="16">Ion transport domain-containing protein</fullName>
    </recommendedName>
</protein>
<feature type="transmembrane region" description="Helical" evidence="15">
    <location>
        <begin position="326"/>
        <end position="359"/>
    </location>
</feature>
<proteinExistence type="inferred from homology"/>
<evidence type="ECO:0000256" key="3">
    <source>
        <dbReference type="ARBA" id="ARBA00011738"/>
    </source>
</evidence>
<gene>
    <name evidence="17" type="ORF">Poli38472_009628</name>
</gene>
<evidence type="ECO:0000256" key="7">
    <source>
        <dbReference type="ARBA" id="ARBA00022692"/>
    </source>
</evidence>
<feature type="transmembrane region" description="Helical" evidence="15">
    <location>
        <begin position="434"/>
        <end position="455"/>
    </location>
</feature>
<evidence type="ECO:0000256" key="13">
    <source>
        <dbReference type="ARBA" id="ARBA00023136"/>
    </source>
</evidence>
<evidence type="ECO:0000259" key="16">
    <source>
        <dbReference type="Pfam" id="PF00520"/>
    </source>
</evidence>
<dbReference type="Pfam" id="PF00520">
    <property type="entry name" value="Ion_trans"/>
    <property type="match status" value="2"/>
</dbReference>
<feature type="transmembrane region" description="Helical" evidence="15">
    <location>
        <begin position="953"/>
        <end position="972"/>
    </location>
</feature>
<feature type="transmembrane region" description="Helical" evidence="15">
    <location>
        <begin position="461"/>
        <end position="484"/>
    </location>
</feature>
<comment type="caution">
    <text evidence="17">The sequence shown here is derived from an EMBL/GenBank/DDBJ whole genome shotgun (WGS) entry which is preliminary data.</text>
</comment>
<evidence type="ECO:0000256" key="15">
    <source>
        <dbReference type="SAM" id="Phobius"/>
    </source>
</evidence>
<evidence type="ECO:0000256" key="11">
    <source>
        <dbReference type="ARBA" id="ARBA00022989"/>
    </source>
</evidence>
<feature type="transmembrane region" description="Helical" evidence="15">
    <location>
        <begin position="163"/>
        <end position="183"/>
    </location>
</feature>
<dbReference type="GO" id="GO:0034702">
    <property type="term" value="C:monoatomic ion channel complex"/>
    <property type="evidence" value="ECO:0007669"/>
    <property type="project" value="UniProtKB-KW"/>
</dbReference>
<feature type="transmembrane region" description="Helical" evidence="15">
    <location>
        <begin position="73"/>
        <end position="103"/>
    </location>
</feature>
<dbReference type="EMBL" id="SPLM01000074">
    <property type="protein sequence ID" value="TMW62135.1"/>
    <property type="molecule type" value="Genomic_DNA"/>
</dbReference>
<keyword evidence="5" id="KW-0109">Calcium transport</keyword>
<dbReference type="PANTHER" id="PTHR46988:SF2">
    <property type="entry name" value="TWO PORE CALCIUM CHANNEL PROTEIN 1"/>
    <property type="match status" value="1"/>
</dbReference>
<keyword evidence="9" id="KW-0106">Calcium</keyword>
<feature type="transmembrane region" description="Helical" evidence="15">
    <location>
        <begin position="400"/>
        <end position="422"/>
    </location>
</feature>
<evidence type="ECO:0000313" key="17">
    <source>
        <dbReference type="EMBL" id="TMW62135.1"/>
    </source>
</evidence>
<keyword evidence="13 15" id="KW-0472">Membrane</keyword>
<keyword evidence="8" id="KW-0677">Repeat</keyword>
<feature type="transmembrane region" description="Helical" evidence="15">
    <location>
        <begin position="1052"/>
        <end position="1074"/>
    </location>
</feature>
<feature type="transmembrane region" description="Helical" evidence="15">
    <location>
        <begin position="755"/>
        <end position="773"/>
    </location>
</feature>
<keyword evidence="10" id="KW-0851">Voltage-gated channel</keyword>
<evidence type="ECO:0000256" key="5">
    <source>
        <dbReference type="ARBA" id="ARBA00022568"/>
    </source>
</evidence>
<evidence type="ECO:0000256" key="1">
    <source>
        <dbReference type="ARBA" id="ARBA00004141"/>
    </source>
</evidence>
<sequence>MYGATEDEIAAPALRVVPRQATNDSIDTTVETLGEEVDDQHHPFREFVPIAVSFCGVVLFLRLGTIVGSLGLFYTWLVISITFVVTAFTVGSLAALATGHASARKETHLFPSIRHTVGLKTSRFIAGLCNLSFATATAYYNLAFTEVCMDFLGVHPAKYSLPWNGSWVAALVASGVNLVLALGYWRGLSLSKRTVWVAFGVITLTLGCGILFLLLPGDPLATGVSMTHLRDNRHAQRPSTTIGTVGKFFPAFTGVLAGVNLAQTIDDAPKTHVVAGVGPVRLVPSIYRGLVFALAVYFAMSLLLASCVSPEFLLRDPLVLQIVPDAMLGVPVIHMGTAVMTLFASFSNIMAGVASLVYIRTSKNSVKAGDAVPSPHIDAPAVIWTWALSQMAVLSGSVDVILPFVSTAFLLVFAVVNFTCFYVSISSPSFKSSFVLSSPWTAFAGFVLSLGMLFVQHPAAIGIVVFTSLCIAVLHYPSLFAHLVGAARDLKSNRSETRRVNEKAPLEIRTSAPVALQVIAEDTANELQLHPSGKSRVNRDAIQLAALHVRDAIHGRFQGGVYDLKAPEALKILRWLHVVKRGRIGVMAVLFGLSFFEKPSWCFYEPSCGDPTQVKTWNLPVLSQPVSTVIELSALSLLTMELVAKHRYLGSQHFFLNKWRIVQMFCLTASVVSAVLTPFLLDDIPADSDDYTPPPFSQLLRPVLLLTVSERLRSGFLSLARVAGRVVDGLLAVVVLIVLYTIGGMMIFEGTLEGATYFANFGQGSLNLMIALTTANFPDVMMPGYDQTRISSLFFISFLTIGLLLMMHLVFASIYQNYRIEVSQRALEFARQRQKALKAAFQILYDSESHAGDLPEEKKVTSKAFEALVSELLRPVFSYFLDDASSSRVPSVQVGTHVRDMNFDQFVLNVKAFVARERLKPTIHERIGQQNDVESEANWVRQRVRSRWFEHSVDGLILVNLVVILFQVQARIDGDTVTREKLELYMPIFSCIYLVEMFLKVYTFTLSGYFARRKNIYDCFVTLVIFIAEISIRVNYSDSTDLQANRIVLFLRFLRCLRLLVALQSFSVMFNVVVRLLPAFTTLYGMMGIVMMEYAAIGMLLFGGKLAEGDPRLAETAYGKANYYSNNFNDFPSALTTLFELLIVNNWFVTMDGTVAVTSAWSRLYFISFYVIGVVMVLNLAIAFIVEAFFDQMNDTKAPTAPTPIKMNGAEDNQHAVKMLPRADSVYIGSFF</sequence>
<accession>A0A8K1CG51</accession>
<dbReference type="Gene3D" id="1.10.287.70">
    <property type="match status" value="2"/>
</dbReference>
<dbReference type="SUPFAM" id="SSF81324">
    <property type="entry name" value="Voltage-gated potassium channels"/>
    <property type="match status" value="2"/>
</dbReference>
<feature type="transmembrane region" description="Helical" evidence="15">
    <location>
        <begin position="290"/>
        <end position="314"/>
    </location>
</feature>
<dbReference type="PANTHER" id="PTHR46988">
    <property type="entry name" value="TWO PORE CALCIUM CHANNEL PROTEIN 1"/>
    <property type="match status" value="1"/>
</dbReference>
<keyword evidence="14" id="KW-0407">Ion channel</keyword>
<dbReference type="Proteomes" id="UP000794436">
    <property type="component" value="Unassembled WGS sequence"/>
</dbReference>
<feature type="transmembrane region" description="Helical" evidence="15">
    <location>
        <begin position="1167"/>
        <end position="1190"/>
    </location>
</feature>
<feature type="transmembrane region" description="Helical" evidence="15">
    <location>
        <begin position="793"/>
        <end position="815"/>
    </location>
</feature>
<keyword evidence="6" id="KW-0107">Calcium channel</keyword>
<keyword evidence="18" id="KW-1185">Reference proteome</keyword>
<evidence type="ECO:0000313" key="18">
    <source>
        <dbReference type="Proteomes" id="UP000794436"/>
    </source>
</evidence>
<reference evidence="17" key="1">
    <citation type="submission" date="2019-03" db="EMBL/GenBank/DDBJ databases">
        <title>Long read genome sequence of the mycoparasitic Pythium oligandrum ATCC 38472 isolated from sugarbeet rhizosphere.</title>
        <authorList>
            <person name="Gaulin E."/>
        </authorList>
    </citation>
    <scope>NUCLEOTIDE SEQUENCE</scope>
    <source>
        <strain evidence="17">ATCC 38472_TT</strain>
    </source>
</reference>
<comment type="subunit">
    <text evidence="3">Homodimer.</text>
</comment>
<evidence type="ECO:0000256" key="4">
    <source>
        <dbReference type="ARBA" id="ARBA00022448"/>
    </source>
</evidence>
<keyword evidence="4" id="KW-0813">Transport</keyword>
<feature type="transmembrane region" description="Helical" evidence="15">
    <location>
        <begin position="1081"/>
        <end position="1102"/>
    </location>
</feature>
<evidence type="ECO:0000256" key="9">
    <source>
        <dbReference type="ARBA" id="ARBA00022837"/>
    </source>
</evidence>
<keyword evidence="11 15" id="KW-1133">Transmembrane helix</keyword>
<feature type="transmembrane region" description="Helical" evidence="15">
    <location>
        <begin position="195"/>
        <end position="215"/>
    </location>
</feature>
<feature type="domain" description="Ion transport" evidence="16">
    <location>
        <begin position="947"/>
        <end position="1195"/>
    </location>
</feature>
<feature type="transmembrane region" description="Helical" evidence="15">
    <location>
        <begin position="984"/>
        <end position="1003"/>
    </location>
</feature>
<evidence type="ECO:0000256" key="14">
    <source>
        <dbReference type="ARBA" id="ARBA00023303"/>
    </source>
</evidence>
<dbReference type="Gene3D" id="1.20.120.350">
    <property type="entry name" value="Voltage-gated potassium channels. Chain C"/>
    <property type="match status" value="1"/>
</dbReference>
<keyword evidence="12" id="KW-0406">Ion transport</keyword>
<evidence type="ECO:0000256" key="12">
    <source>
        <dbReference type="ARBA" id="ARBA00023065"/>
    </source>
</evidence>
<evidence type="ECO:0000256" key="10">
    <source>
        <dbReference type="ARBA" id="ARBA00022882"/>
    </source>
</evidence>
<feature type="domain" description="Ion transport" evidence="16">
    <location>
        <begin position="624"/>
        <end position="819"/>
    </location>
</feature>
<organism evidence="17 18">
    <name type="scientific">Pythium oligandrum</name>
    <name type="common">Mycoparasitic fungus</name>
    <dbReference type="NCBI Taxonomy" id="41045"/>
    <lineage>
        <taxon>Eukaryota</taxon>
        <taxon>Sar</taxon>
        <taxon>Stramenopiles</taxon>
        <taxon>Oomycota</taxon>
        <taxon>Peronosporomycetes</taxon>
        <taxon>Pythiales</taxon>
        <taxon>Pythiaceae</taxon>
        <taxon>Pythium</taxon>
    </lineage>
</organism>
<comment type="subcellular location">
    <subcellularLocation>
        <location evidence="1">Membrane</location>
        <topology evidence="1">Multi-pass membrane protein</topology>
    </subcellularLocation>
</comment>
<dbReference type="OrthoDB" id="416585at2759"/>
<dbReference type="InterPro" id="IPR005821">
    <property type="entry name" value="Ion_trans_dom"/>
</dbReference>
<dbReference type="InterPro" id="IPR044581">
    <property type="entry name" value="TPC1_plant"/>
</dbReference>
<dbReference type="Gene3D" id="1.20.1740.10">
    <property type="entry name" value="Amino acid/polyamine transporter I"/>
    <property type="match status" value="1"/>
</dbReference>
<evidence type="ECO:0000256" key="8">
    <source>
        <dbReference type="ARBA" id="ARBA00022737"/>
    </source>
</evidence>
<dbReference type="InterPro" id="IPR027359">
    <property type="entry name" value="Volt_channel_dom_sf"/>
</dbReference>
<dbReference type="GO" id="GO:0019722">
    <property type="term" value="P:calcium-mediated signaling"/>
    <property type="evidence" value="ECO:0007669"/>
    <property type="project" value="UniProtKB-ARBA"/>
</dbReference>
<feature type="transmembrane region" description="Helical" evidence="15">
    <location>
        <begin position="661"/>
        <end position="681"/>
    </location>
</feature>
<keyword evidence="7 15" id="KW-0812">Transmembrane</keyword>
<name>A0A8K1CG51_PYTOL</name>
<evidence type="ECO:0000256" key="6">
    <source>
        <dbReference type="ARBA" id="ARBA00022673"/>
    </source>
</evidence>
<feature type="transmembrane region" description="Helical" evidence="15">
    <location>
        <begin position="47"/>
        <end position="67"/>
    </location>
</feature>
<evidence type="ECO:0000256" key="2">
    <source>
        <dbReference type="ARBA" id="ARBA00009286"/>
    </source>
</evidence>